<keyword evidence="9" id="KW-1185">Reference proteome</keyword>
<dbReference type="RefSeq" id="WP_103937072.1">
    <property type="nucleotide sequence ID" value="NZ_FNVO01000003.1"/>
</dbReference>
<sequence length="106" mass="11655">MEAAINRYRILAVTVGVMLLLLVFVGMPIRYIGGNATPSGIISPIHGTLYIVYLAFAFDLYRRAGWPLKQFVIMVSAGLVPFLAFFVERKIVRDARAALAADPARA</sequence>
<evidence type="ECO:0000313" key="9">
    <source>
        <dbReference type="Proteomes" id="UP000236723"/>
    </source>
</evidence>
<dbReference type="AlphaFoldDB" id="A0A1H5X719"/>
<evidence type="ECO:0000256" key="4">
    <source>
        <dbReference type="ARBA" id="ARBA00022989"/>
    </source>
</evidence>
<evidence type="ECO:0000256" key="1">
    <source>
        <dbReference type="ARBA" id="ARBA00004651"/>
    </source>
</evidence>
<dbReference type="GO" id="GO:0005886">
    <property type="term" value="C:plasma membrane"/>
    <property type="evidence" value="ECO:0007669"/>
    <property type="project" value="UniProtKB-SubCell"/>
</dbReference>
<comment type="subcellular location">
    <subcellularLocation>
        <location evidence="1">Cell membrane</location>
        <topology evidence="1">Multi-pass membrane protein</topology>
    </subcellularLocation>
</comment>
<evidence type="ECO:0000256" key="3">
    <source>
        <dbReference type="ARBA" id="ARBA00022692"/>
    </source>
</evidence>
<accession>A0A1H5X719</accession>
<gene>
    <name evidence="8" type="ORF">SAMN04489712_103100</name>
</gene>
<evidence type="ECO:0000256" key="5">
    <source>
        <dbReference type="ARBA" id="ARBA00023136"/>
    </source>
</evidence>
<keyword evidence="2" id="KW-1003">Cell membrane</keyword>
<dbReference type="NCBIfam" id="TIGR03954">
    <property type="entry name" value="integ_memb_HG"/>
    <property type="match status" value="1"/>
</dbReference>
<keyword evidence="5 6" id="KW-0472">Membrane</keyword>
<dbReference type="Pfam" id="PF12823">
    <property type="entry name" value="DUF3817"/>
    <property type="match status" value="1"/>
</dbReference>
<dbReference type="InterPro" id="IPR023845">
    <property type="entry name" value="DUF3817_TM"/>
</dbReference>
<dbReference type="OrthoDB" id="9342687at2"/>
<dbReference type="EMBL" id="FNVO01000003">
    <property type="protein sequence ID" value="SEG07076.1"/>
    <property type="molecule type" value="Genomic_DNA"/>
</dbReference>
<dbReference type="PANTHER" id="PTHR40077">
    <property type="entry name" value="MEMBRANE PROTEIN-RELATED"/>
    <property type="match status" value="1"/>
</dbReference>
<name>A0A1H5X719_9ACTN</name>
<feature type="transmembrane region" description="Helical" evidence="6">
    <location>
        <begin position="68"/>
        <end position="87"/>
    </location>
</feature>
<evidence type="ECO:0000259" key="7">
    <source>
        <dbReference type="Pfam" id="PF12823"/>
    </source>
</evidence>
<feature type="transmembrane region" description="Helical" evidence="6">
    <location>
        <begin position="41"/>
        <end position="61"/>
    </location>
</feature>
<evidence type="ECO:0000256" key="6">
    <source>
        <dbReference type="SAM" id="Phobius"/>
    </source>
</evidence>
<dbReference type="PANTHER" id="PTHR40077:SF2">
    <property type="entry name" value="MEMBRANE PROTEIN"/>
    <property type="match status" value="1"/>
</dbReference>
<dbReference type="Proteomes" id="UP000236723">
    <property type="component" value="Unassembled WGS sequence"/>
</dbReference>
<evidence type="ECO:0000313" key="8">
    <source>
        <dbReference type="EMBL" id="SEG07076.1"/>
    </source>
</evidence>
<keyword evidence="4 6" id="KW-1133">Transmembrane helix</keyword>
<proteinExistence type="predicted"/>
<evidence type="ECO:0000256" key="2">
    <source>
        <dbReference type="ARBA" id="ARBA00022475"/>
    </source>
</evidence>
<feature type="transmembrane region" description="Helical" evidence="6">
    <location>
        <begin position="7"/>
        <end position="29"/>
    </location>
</feature>
<organism evidence="8 9">
    <name type="scientific">Thermomonospora echinospora</name>
    <dbReference type="NCBI Taxonomy" id="1992"/>
    <lineage>
        <taxon>Bacteria</taxon>
        <taxon>Bacillati</taxon>
        <taxon>Actinomycetota</taxon>
        <taxon>Actinomycetes</taxon>
        <taxon>Streptosporangiales</taxon>
        <taxon>Thermomonosporaceae</taxon>
        <taxon>Thermomonospora</taxon>
    </lineage>
</organism>
<feature type="domain" description="DUF3817" evidence="7">
    <location>
        <begin position="6"/>
        <end position="93"/>
    </location>
</feature>
<keyword evidence="3 6" id="KW-0812">Transmembrane</keyword>
<protein>
    <submittedName>
        <fullName evidence="8">Integral membrane protein</fullName>
    </submittedName>
</protein>
<reference evidence="9" key="1">
    <citation type="submission" date="2016-10" db="EMBL/GenBank/DDBJ databases">
        <authorList>
            <person name="Varghese N."/>
            <person name="Submissions S."/>
        </authorList>
    </citation>
    <scope>NUCLEOTIDE SEQUENCE [LARGE SCALE GENOMIC DNA]</scope>
    <source>
        <strain evidence="9">DSM 43163</strain>
    </source>
</reference>